<protein>
    <recommendedName>
        <fullName evidence="7">Vacuolar protein 8</fullName>
    </recommendedName>
</protein>
<comment type="subcellular location">
    <subcellularLocation>
        <location evidence="1">Vacuole membrane</location>
        <topology evidence="1">Lipid-anchor</topology>
    </subcellularLocation>
</comment>
<comment type="similarity">
    <text evidence="2">Belongs to the beta-catenin family.</text>
</comment>
<dbReference type="SUPFAM" id="SSF48371">
    <property type="entry name" value="ARM repeat"/>
    <property type="match status" value="13"/>
</dbReference>
<feature type="repeat" description="ARM" evidence="8">
    <location>
        <begin position="713"/>
        <end position="755"/>
    </location>
</feature>
<keyword evidence="6" id="KW-0449">Lipoprotein</keyword>
<dbReference type="EMBL" id="JALLBG020000013">
    <property type="protein sequence ID" value="KAL3772259.1"/>
    <property type="molecule type" value="Genomic_DNA"/>
</dbReference>
<feature type="repeat" description="ARM" evidence="8">
    <location>
        <begin position="465"/>
        <end position="507"/>
    </location>
</feature>
<feature type="repeat" description="ARM" evidence="8">
    <location>
        <begin position="1683"/>
        <end position="1727"/>
    </location>
</feature>
<dbReference type="Proteomes" id="UP001530293">
    <property type="component" value="Unassembled WGS sequence"/>
</dbReference>
<comment type="caution">
    <text evidence="9">The sequence shown here is derived from an EMBL/GenBank/DDBJ whole genome shotgun (WGS) entry which is preliminary data.</text>
</comment>
<dbReference type="Pfam" id="PF00514">
    <property type="entry name" value="Arm"/>
    <property type="match status" value="5"/>
</dbReference>
<evidence type="ECO:0000256" key="4">
    <source>
        <dbReference type="ARBA" id="ARBA00022737"/>
    </source>
</evidence>
<dbReference type="PROSITE" id="PS50176">
    <property type="entry name" value="ARM_REPEAT"/>
    <property type="match status" value="10"/>
</dbReference>
<feature type="repeat" description="ARM" evidence="8">
    <location>
        <begin position="506"/>
        <end position="548"/>
    </location>
</feature>
<feature type="repeat" description="ARM" evidence="8">
    <location>
        <begin position="547"/>
        <end position="589"/>
    </location>
</feature>
<dbReference type="SMART" id="SM00185">
    <property type="entry name" value="ARM"/>
    <property type="match status" value="58"/>
</dbReference>
<organism evidence="9 10">
    <name type="scientific">Discostella pseudostelligera</name>
    <dbReference type="NCBI Taxonomy" id="259834"/>
    <lineage>
        <taxon>Eukaryota</taxon>
        <taxon>Sar</taxon>
        <taxon>Stramenopiles</taxon>
        <taxon>Ochrophyta</taxon>
        <taxon>Bacillariophyta</taxon>
        <taxon>Coscinodiscophyceae</taxon>
        <taxon>Thalassiosirophycidae</taxon>
        <taxon>Stephanodiscales</taxon>
        <taxon>Stephanodiscaceae</taxon>
        <taxon>Discostella</taxon>
    </lineage>
</organism>
<name>A0ABD3N9D5_9STRA</name>
<evidence type="ECO:0000256" key="3">
    <source>
        <dbReference type="ARBA" id="ARBA00022554"/>
    </source>
</evidence>
<feature type="repeat" description="ARM" evidence="8">
    <location>
        <begin position="1304"/>
        <end position="1346"/>
    </location>
</feature>
<evidence type="ECO:0000313" key="10">
    <source>
        <dbReference type="Proteomes" id="UP001530293"/>
    </source>
</evidence>
<evidence type="ECO:0000256" key="8">
    <source>
        <dbReference type="PROSITE-ProRule" id="PRU00259"/>
    </source>
</evidence>
<keyword evidence="10" id="KW-1185">Reference proteome</keyword>
<dbReference type="InterPro" id="IPR011989">
    <property type="entry name" value="ARM-like"/>
</dbReference>
<keyword evidence="3" id="KW-0926">Vacuole</keyword>
<keyword evidence="5" id="KW-0472">Membrane</keyword>
<feature type="repeat" description="ARM" evidence="8">
    <location>
        <begin position="3305"/>
        <end position="3345"/>
    </location>
</feature>
<evidence type="ECO:0000256" key="7">
    <source>
        <dbReference type="ARBA" id="ARBA00026209"/>
    </source>
</evidence>
<dbReference type="InterPro" id="IPR045156">
    <property type="entry name" value="Vac8"/>
</dbReference>
<sequence length="3671" mass="399823">MSSKALESLVARGRYANDFREQREIAFGLVDFSTHPEVHEQLVKKGGVETLLHFLNVTQDAEAQQFAALAVANVASSTSVCRDIVMLDGVVAGLIQYVGNEKGDSIGRQYCALALGNLLVETDTHKSIVEGGGIGALLTMLKNCCDAKEFDAARYPTSAISHIASNSQHHWQIMLGGALELLVALACCEDSDTQRYALAAVRGLCNTAENRVKFCKNGILDPLILMSRSNEIDVVREVSSALNIMSLEEDNKEEISYRAMSTLISLLVSEDGDVERNSCSAIANLVEVKDIHSRFLEELGLSPLIALCSSPYGPCRVEALRTVANLSSNPELIFGLIQHNALRPLVTSIENDGDNCHYAALAMANIATQPPCLIKLVQAGAIPHIVSLVSGPNNNLAGRRYGALVLANMTTCTDHHSIILNDEGAEALFALSSSHDDVESKRFVGTALANLCLNAATHERIIAKGGLQPLISLAREGDLAVHRMAVMALRGLSTTCSANSHIVHRGGLEPLCHLLKSNENDVLIEATACMCNLSLTDALKLEIMKSGAVSPLVSLIRNADHTVAQLSCECLANLAELNDQQEFIVSEGAVIPCIGAMRLQHMEVQRDSGRLLSNLAACNNELVADTIIHGGGHDALISNLLSHDVSSQRVGASGVANLCSHTRHQQTLIGALEPLQLLARADNTELDIRRLSMLGIANLASCFGNHDEFVSQGSIPMLMSFSDSADAELRNLAALALAELSRNSDMAEVITNEGGLNAVLYLARSDYRHVQRQVLPALTVLSFLDRNKSAICANGALPPLLHFICADGEDNDGARLACCAIANLVEIASNMPLVVKNGYIPQLVSALDSITETVQRESARALGNLAVHIDYCDLVIEHGAVKGLAACFRSQSIECQRMAAMALSNLSSNLNSHSELLKYDILDHVKSECLVSLDPKSFSDHETERFCILIIANIIGGSQYNGLDEFFDILNGFTRHRSVRCRQNAIMAMGNLCTKSSYIKRLREMKCSDSLISYAFPSATEESVNTQFQAIAGLRSISKQVELRVPLLREGILEPLIICAQGKNRFSCVELQQEAAATLSNLALHQENRILIAKSGALPALVDLLKNSDFTCQGHAGTALANLAETSGEVHKLLLNEQCVEPICRLIHEQSTPTHVKRELSRCIALLTSNSDTHTDLLQIAVIESIKMLITSNDACCERYGALAVANLVLIKSNVRVLIDADIVELLISLTQSDDVHTLRGTSFAIQSFSTHAECHSKLERSRVIHALITLARCEDRDAILQATIAVKQLCLCERCRNMYVESLGLPPLLALTSNEDLETKRELVAALRNVSISDQNKESLMSENGIVDILAMLARDVDDVVSNHACGVIANLAERHENKLVLVEQGILQHLQFSMISKAIPVIRESIRAIANLSSARENSSSIVSSGALGHVIHSLDSFDLLCRRFASMAMSNLASTYKNNARIVRENGVPSLITIIRQTGKEQHDPESQHYAMACLANLATCHELHSDLLEHGCVDVSMSCINTLDISLRTSALLCISNFASNREVHAVMERMTILVEALIGNLECNNRLAQLRAVTSLRGLSIDANHREWIITRGGADHLLSFVHVDDEELKSEVLSTLCNLSLSGYIGDSSNSFLQKMDMPSLLSFLCASDSTHRLFGAIAIGNIASNLGLQAPVMKSGALQPLIGISDATVADVESQRCIAYAICNLSADVSNRQTIIRKGGLPSIMYLCQTGDTSDMLVALSTIRGLASSVEARRLIVEEGVINVLSLAMKANYLKCRREIGAILVLLSLNEENKFDLVRSEEMNTFVKLADMNDVHCAGYIYRSIGNISEVHELHSDILQVLHVEQLVQQCAHTDPLVVREISRLFANLSGNFSTHSCLLKKEILASLCTLCKNSDSDIRRYSLLAVVNLSLNLTSRSALEGDDWIETLYHILDDHHNTQRRERGEIAFRKTVESKCFTCLAISTLCGNSSFAQRMADAGIVPALLELLELDNVDMALHVAFVLNKFSVFSFTHKDFQEHQIASVLANWNESTSEHATTYLTAALRRLCCDESRWVEPIAPSVVNFMSTSSCDLQNVGRCREIASCIFHLALLDGARKYIVESELFRQLLKLVQSLDEEISRFALGALANIANDCRYHDLVAQQTGVLHLLVRSTTSASLSTVRESSRAIASVLSSTLVHSPFLDDDGIRLLMNLSNNEDVECTYNAAVAFRKLSANINCHEKLFSLDGVTSIIKLSRRGEQNIHLLSAAALQDISSNQHFKVALADLGVIKTAMELASRSDIGIIAIAFGIIRHLSVPMLLKRKLSDCGIVSMMVQCVSQSDNEELCYECSSSMANMAEHAQNRLNLVQFGVVPCLVFLCNHTSFRVKRETARAFSLLSSSPELVGVFDEHILPHVLTLLRTQDEETGRDGASTVFNISTGPEMIKLVGAMGGIAPLLLLLESSHVSCQSNSCRALCRLTILGENKGLFLSNGGMKPLLQLCMSSNLDVSLFSTMVLCNLTTSPECHSLFIEGCGLPILKGLLSSDRLLVRKNAMKVLCNLTSHDSTQVHVARQANLSQLIDMMNDADSDCRAYAAMTLCNLASNQNYGSAILGAGRQIPFATIINSAPDSILLRSTLSMLYNMSSCEESHLLFVEENIVQSIVNLVAASPDILCRRLALMILTNVACNHQTRVHTIRGGGLQSAMLALKDGDQSLSVLACICLANMSNDAVAHSQIVVHGGLLSLVNHCLASNSDIRNCASMCLANLAENESNHLPMIKQGAFKAFVDRSASQNKRDLSLYIAFGIANLASNVEMLSKIGRCGAMKPLMDILKSNDLLSQCLALASLRHLATIGENRDRLMEYGIINALIGAVNTAPPEIRREVASCFCNLSLSSKHRICIARSAMSELVLLAKKDEFDTVKSILGTIGNLAEDIATHSHMKYKSVLGNVIIASLDHEDIDIKREAARAISNLLSSSEIHAFIIQRGLRSLILLSTHSCQECRYLTALIFRKLSVTVGSHGALINDGLLNIISLANDEDRKTRMNALAALRELSATDKENISFFNLGLPATLAKLVNEADNEIRLFALTILRHLSSSDRIIDVFFRSGIMPSVLECISREDIDLQCQVAGLFANLSEHVNCQSTMISNGILYAIGTILPIEEHNDIWQDCSRALANLSTNEGTHAEIYRQGGLNTLATLSKSQNEVCQRYAAIAMRFLSSSIEIQTSLLTGSHEADLPFRDLSASQPIDFQRAAAAAFASMSLNQSGKSLLLSKGFVSPLLALCIHEDASVQRDAMFCMANFACSQDFCQFVVREGGIETLKTALSSTAASTEVLRDAARAISSFSVDIATKEVMISREIPKVLWKLAKSTDSETQRFAALALCNLCMGTREQKELLVKQGALRVLLFLLRFPDLDVERCASLSVSALALGSDMNKAEIIDNGFVRPLIETITYPDARICHCALLALNGIVLGELAEAKEIVLKGNGLASLFERIKSNDDESLYSGIYLLGTLSENTTICDTLMEMDFLRMIVEKSSLGSIGLKRAAAYFLCIVSECAKYHDEIVRVGGLESAVALASLVDKECQDYGSLALAFLASNKSFQVPLVKMGAVRPLVSMIEANSCSKHYAALALVKLADNFENHITIAGKYPIQYLSLRGLFMSDLTSYVRNYLILSPAIRMQL</sequence>
<reference evidence="9 10" key="1">
    <citation type="submission" date="2024-10" db="EMBL/GenBank/DDBJ databases">
        <title>Updated reference genomes for cyclostephanoid diatoms.</title>
        <authorList>
            <person name="Roberts W.R."/>
            <person name="Alverson A.J."/>
        </authorList>
    </citation>
    <scope>NUCLEOTIDE SEQUENCE [LARGE SCALE GENOMIC DNA]</scope>
    <source>
        <strain evidence="9 10">AJA232-27</strain>
    </source>
</reference>
<evidence type="ECO:0000256" key="6">
    <source>
        <dbReference type="ARBA" id="ARBA00023288"/>
    </source>
</evidence>
<evidence type="ECO:0000313" key="9">
    <source>
        <dbReference type="EMBL" id="KAL3772259.1"/>
    </source>
</evidence>
<evidence type="ECO:0000256" key="1">
    <source>
        <dbReference type="ARBA" id="ARBA00004592"/>
    </source>
</evidence>
<dbReference type="InterPro" id="IPR016024">
    <property type="entry name" value="ARM-type_fold"/>
</dbReference>
<accession>A0ABD3N9D5</accession>
<evidence type="ECO:0000256" key="5">
    <source>
        <dbReference type="ARBA" id="ARBA00023136"/>
    </source>
</evidence>
<dbReference type="PANTHER" id="PTHR47249">
    <property type="entry name" value="VACUOLAR PROTEIN 8"/>
    <property type="match status" value="1"/>
</dbReference>
<feature type="repeat" description="ARM" evidence="8">
    <location>
        <begin position="1096"/>
        <end position="1124"/>
    </location>
</feature>
<proteinExistence type="inferred from homology"/>
<evidence type="ECO:0000256" key="2">
    <source>
        <dbReference type="ARBA" id="ARBA00005462"/>
    </source>
</evidence>
<dbReference type="PANTHER" id="PTHR47249:SF1">
    <property type="entry name" value="VACUOLAR PROTEIN 8"/>
    <property type="match status" value="1"/>
</dbReference>
<dbReference type="GO" id="GO:0005774">
    <property type="term" value="C:vacuolar membrane"/>
    <property type="evidence" value="ECO:0007669"/>
    <property type="project" value="UniProtKB-SubCell"/>
</dbReference>
<feature type="repeat" description="ARM" evidence="8">
    <location>
        <begin position="1051"/>
        <end position="1097"/>
    </location>
</feature>
<keyword evidence="4" id="KW-0677">Repeat</keyword>
<dbReference type="InterPro" id="IPR000225">
    <property type="entry name" value="Armadillo"/>
</dbReference>
<gene>
    <name evidence="9" type="ORF">ACHAWU_005310</name>
</gene>
<feature type="repeat" description="ARM" evidence="8">
    <location>
        <begin position="380"/>
        <end position="424"/>
    </location>
</feature>
<dbReference type="Gene3D" id="1.25.10.10">
    <property type="entry name" value="Leucine-rich Repeat Variant"/>
    <property type="match status" value="19"/>
</dbReference>